<gene>
    <name evidence="2" type="ORF">BDP81DRAFT_427605</name>
</gene>
<organism evidence="2 3">
    <name type="scientific">Colletotrichum phormii</name>
    <dbReference type="NCBI Taxonomy" id="359342"/>
    <lineage>
        <taxon>Eukaryota</taxon>
        <taxon>Fungi</taxon>
        <taxon>Dikarya</taxon>
        <taxon>Ascomycota</taxon>
        <taxon>Pezizomycotina</taxon>
        <taxon>Sordariomycetes</taxon>
        <taxon>Hypocreomycetidae</taxon>
        <taxon>Glomerellales</taxon>
        <taxon>Glomerellaceae</taxon>
        <taxon>Colletotrichum</taxon>
        <taxon>Colletotrichum acutatum species complex</taxon>
    </lineage>
</organism>
<evidence type="ECO:0000256" key="1">
    <source>
        <dbReference type="SAM" id="MobiDB-lite"/>
    </source>
</evidence>
<comment type="caution">
    <text evidence="2">The sequence shown here is derived from an EMBL/GenBank/DDBJ whole genome shotgun (WGS) entry which is preliminary data.</text>
</comment>
<dbReference type="EMBL" id="JAHMHQ010000010">
    <property type="protein sequence ID" value="KAK1636430.1"/>
    <property type="molecule type" value="Genomic_DNA"/>
</dbReference>
<evidence type="ECO:0000313" key="2">
    <source>
        <dbReference type="EMBL" id="KAK1636430.1"/>
    </source>
</evidence>
<dbReference type="RefSeq" id="XP_060445037.1">
    <property type="nucleotide sequence ID" value="XM_060590359.1"/>
</dbReference>
<name>A0AAJ0EGY1_9PEZI</name>
<protein>
    <submittedName>
        <fullName evidence="2">Uncharacterized protein</fullName>
    </submittedName>
</protein>
<reference evidence="2" key="1">
    <citation type="submission" date="2021-06" db="EMBL/GenBank/DDBJ databases">
        <title>Comparative genomics, transcriptomics and evolutionary studies reveal genomic signatures of adaptation to plant cell wall in hemibiotrophic fungi.</title>
        <authorList>
            <consortium name="DOE Joint Genome Institute"/>
            <person name="Baroncelli R."/>
            <person name="Diaz J.F."/>
            <person name="Benocci T."/>
            <person name="Peng M."/>
            <person name="Battaglia E."/>
            <person name="Haridas S."/>
            <person name="Andreopoulos W."/>
            <person name="Labutti K."/>
            <person name="Pangilinan J."/>
            <person name="Floch G.L."/>
            <person name="Makela M.R."/>
            <person name="Henrissat B."/>
            <person name="Grigoriev I.V."/>
            <person name="Crouch J.A."/>
            <person name="De Vries R.P."/>
            <person name="Sukno S.A."/>
            <person name="Thon M.R."/>
        </authorList>
    </citation>
    <scope>NUCLEOTIDE SEQUENCE</scope>
    <source>
        <strain evidence="2">CBS 102054</strain>
    </source>
</reference>
<keyword evidence="3" id="KW-1185">Reference proteome</keyword>
<evidence type="ECO:0000313" key="3">
    <source>
        <dbReference type="Proteomes" id="UP001243989"/>
    </source>
</evidence>
<feature type="region of interest" description="Disordered" evidence="1">
    <location>
        <begin position="95"/>
        <end position="152"/>
    </location>
</feature>
<dbReference type="AlphaFoldDB" id="A0AAJ0EGY1"/>
<accession>A0AAJ0EGY1</accession>
<proteinExistence type="predicted"/>
<dbReference type="Proteomes" id="UP001243989">
    <property type="component" value="Unassembled WGS sequence"/>
</dbReference>
<sequence>MWSTIPEITRRQCGIVGFPYLEDLWECLRTGRQMDRVENAGVAIDRGISTASKSQRAGQIESLGVATGMPAHLESGYGILETVVERHLRRLFGSVPGPHLLGTGPDPGPHGLQPAQPGTPRQAASPVEDLGNRGSHHPAVPRWADEPDLETA</sequence>
<dbReference type="GeneID" id="85475221"/>